<dbReference type="InterPro" id="IPR013783">
    <property type="entry name" value="Ig-like_fold"/>
</dbReference>
<feature type="compositionally biased region" description="Polar residues" evidence="3">
    <location>
        <begin position="99"/>
        <end position="112"/>
    </location>
</feature>
<reference evidence="8 9" key="1">
    <citation type="submission" date="2023-11" db="EMBL/GenBank/DDBJ databases">
        <authorList>
            <person name="Hedman E."/>
            <person name="Englund M."/>
            <person name="Stromberg M."/>
            <person name="Nyberg Akerstrom W."/>
            <person name="Nylinder S."/>
            <person name="Jareborg N."/>
            <person name="Kallberg Y."/>
            <person name="Kronander E."/>
        </authorList>
    </citation>
    <scope>NUCLEOTIDE SEQUENCE [LARGE SCALE GENOMIC DNA]</scope>
</reference>
<dbReference type="Pfam" id="PF07703">
    <property type="entry name" value="A2M_BRD"/>
    <property type="match status" value="1"/>
</dbReference>
<dbReference type="GO" id="GO:0004866">
    <property type="term" value="F:endopeptidase inhibitor activity"/>
    <property type="evidence" value="ECO:0007669"/>
    <property type="project" value="InterPro"/>
</dbReference>
<dbReference type="SMART" id="SM00192">
    <property type="entry name" value="LDLa"/>
    <property type="match status" value="1"/>
</dbReference>
<dbReference type="PROSITE" id="PS50068">
    <property type="entry name" value="LDLRA_2"/>
    <property type="match status" value="1"/>
</dbReference>
<dbReference type="PANTHER" id="PTHR11412">
    <property type="entry name" value="MACROGLOBULIN / COMPLEMENT"/>
    <property type="match status" value="1"/>
</dbReference>
<evidence type="ECO:0000259" key="7">
    <source>
        <dbReference type="SMART" id="SM01361"/>
    </source>
</evidence>
<dbReference type="InterPro" id="IPR002172">
    <property type="entry name" value="LDrepeatLR_classA_rpt"/>
</dbReference>
<dbReference type="Pfam" id="PF01835">
    <property type="entry name" value="MG2"/>
    <property type="match status" value="1"/>
</dbReference>
<dbReference type="Gene3D" id="2.60.40.690">
    <property type="entry name" value="Alpha-macroglobulin, receptor-binding domain"/>
    <property type="match status" value="1"/>
</dbReference>
<dbReference type="Pfam" id="PF17791">
    <property type="entry name" value="MG3"/>
    <property type="match status" value="1"/>
</dbReference>
<dbReference type="InterPro" id="IPR036055">
    <property type="entry name" value="LDL_receptor-like_sf"/>
</dbReference>
<feature type="domain" description="Alpha-2-macroglobulin bait region" evidence="5">
    <location>
        <begin position="709"/>
        <end position="843"/>
    </location>
</feature>
<evidence type="ECO:0000313" key="9">
    <source>
        <dbReference type="Proteomes" id="UP001314205"/>
    </source>
</evidence>
<feature type="chain" id="PRO_5043863986" description="CD109 antigen" evidence="4">
    <location>
        <begin position="20"/>
        <end position="1807"/>
    </location>
</feature>
<protein>
    <recommendedName>
        <fullName evidence="10">CD109 antigen</fullName>
    </recommendedName>
</protein>
<dbReference type="SUPFAM" id="SSF57424">
    <property type="entry name" value="LDL receptor-like module"/>
    <property type="match status" value="1"/>
</dbReference>
<dbReference type="InterPro" id="IPR011626">
    <property type="entry name" value="Alpha-macroglobulin_TED"/>
</dbReference>
<dbReference type="Pfam" id="PF00207">
    <property type="entry name" value="A2M"/>
    <property type="match status" value="1"/>
</dbReference>
<dbReference type="InterPro" id="IPR050473">
    <property type="entry name" value="A2M/Complement_sys"/>
</dbReference>
<evidence type="ECO:0000256" key="4">
    <source>
        <dbReference type="SAM" id="SignalP"/>
    </source>
</evidence>
<feature type="domain" description="Alpha-2-macroglobulin" evidence="6">
    <location>
        <begin position="981"/>
        <end position="1072"/>
    </location>
</feature>
<dbReference type="Pfam" id="PF07677">
    <property type="entry name" value="A2M_recep"/>
    <property type="match status" value="1"/>
</dbReference>
<dbReference type="InterPro" id="IPR009048">
    <property type="entry name" value="A-macroglobulin_rcpt-bd"/>
</dbReference>
<dbReference type="PANTHER" id="PTHR11412:SF172">
    <property type="entry name" value="LD23292P"/>
    <property type="match status" value="1"/>
</dbReference>
<dbReference type="SUPFAM" id="SSF48239">
    <property type="entry name" value="Terpenoid cyclases/Protein prenyltransferases"/>
    <property type="match status" value="1"/>
</dbReference>
<keyword evidence="1 2" id="KW-1015">Disulfide bond</keyword>
<keyword evidence="9" id="KW-1185">Reference proteome</keyword>
<evidence type="ECO:0000256" key="3">
    <source>
        <dbReference type="SAM" id="MobiDB-lite"/>
    </source>
</evidence>
<feature type="disulfide bond" evidence="2">
    <location>
        <begin position="940"/>
        <end position="955"/>
    </location>
</feature>
<organism evidence="8 9">
    <name type="scientific">Parnassius mnemosyne</name>
    <name type="common">clouded apollo</name>
    <dbReference type="NCBI Taxonomy" id="213953"/>
    <lineage>
        <taxon>Eukaryota</taxon>
        <taxon>Metazoa</taxon>
        <taxon>Ecdysozoa</taxon>
        <taxon>Arthropoda</taxon>
        <taxon>Hexapoda</taxon>
        <taxon>Insecta</taxon>
        <taxon>Pterygota</taxon>
        <taxon>Neoptera</taxon>
        <taxon>Endopterygota</taxon>
        <taxon>Lepidoptera</taxon>
        <taxon>Glossata</taxon>
        <taxon>Ditrysia</taxon>
        <taxon>Papilionoidea</taxon>
        <taxon>Papilionidae</taxon>
        <taxon>Parnassiinae</taxon>
        <taxon>Parnassini</taxon>
        <taxon>Parnassius</taxon>
        <taxon>Driopa</taxon>
    </lineage>
</organism>
<gene>
    <name evidence="8" type="ORF">PARMNEM_LOCUS6072</name>
</gene>
<evidence type="ECO:0000259" key="6">
    <source>
        <dbReference type="SMART" id="SM01360"/>
    </source>
</evidence>
<dbReference type="SMART" id="SM01419">
    <property type="entry name" value="Thiol-ester_cl"/>
    <property type="match status" value="1"/>
</dbReference>
<evidence type="ECO:0000259" key="5">
    <source>
        <dbReference type="SMART" id="SM01359"/>
    </source>
</evidence>
<dbReference type="Gene3D" id="4.10.400.10">
    <property type="entry name" value="Low-density Lipoprotein Receptor"/>
    <property type="match status" value="1"/>
</dbReference>
<dbReference type="Gene3D" id="2.60.40.1930">
    <property type="match status" value="2"/>
</dbReference>
<sequence>MNIILIYLTLVSIAQLCTGQDYGTPTYNPDAPGPTNDYSNQYDNPYDPNRRNPNRNPYDLSQYDTNRNQYDPNRNQYDPNRNQYDPNRNQYNQYENRNDQTYGQNTYNSDNTPRPWDGSRNYGTSLKVSELEHDSVIINEATYFIVASRMVRPGQVYKISANILRARLQMTIRASISRNGVEVADVIEKVKEGVPEILNMRMPFTTAPGDYKLRVEGLYLDDPFGGRAFVNETQLTFSSRFMTIFIQLDKPVYKQGQTVKFRVIPISTELKASGRAIDVYILDPNGRIMKRWLSRQSNFGTVSLQYQMSDQPQYGEWSVRVEALGQIEVAQFLVEEYYQTRFEVNVTMPAFFFDTEPFIHGRVMANYTSGAPVRGNLTLKATVRPVPQYRPRYFTQGQFNNRGDPAAYGLYATTQYTRVRQNYNPYLYNESIQYEYTDGRNGPVDVRHLPGQPNQIDQPDWWYDPQKVYTRLFNFDEKFPFWMPKPDPVQIANQYQDNPNYNTYTTSTYNNYYNDPYYSRLPYLRYFNGTYDFKFPMSELAQLVPSLDGVEVIITASVGDPFLDEVIEGYSIARIFNSSLAVTFLGGSVQVFKPAMPFDIYMAVSYHDGSPLPRWQAAGVSLAVELQVEGRGAAIEPQRPSLAPGHEAVWHLRLDLYKLLKLENDPNYREVLNGITGVRVTAQLADAVGGRAAADVHFVPHYSPNNHHLRVSTSTTDARVGEYIIFHVQSNFHMESFNYIVMSKGIILSSGQELMQEGVRTFAVVLAAEMAPVCTLLVWAAQRRGRVLADSLTFPVNGISRNNFTVLINNRKHRSGERVEVAIYGEPGAYVGLSAIDDAFYTMQAGNELTYAKVISKMSHFDEATNGTFAYTFRSHFGDPDELVYFPSSSFGIDANRTFEYAGLVVFSDVEITRRPSSCSAAQGLAECLDGGCYPLDKRCDAVADCADRTDEAGCSHDDEKSLRHFRKFRFNRVLRQYENAWLWRDVNIGPHGRFVFTEDVPQTPARWTVSAFSMSPSYGLGVLPKPVRYDGVLPFFIKVEGPDRCKQGEQLGLRVVVFNYQPQDIEAIVVLAASPDYKFVHVEENGFVRSYNPRTSFGEHQFFVYIGAGDAATVYVPVVAARLGELHVRLHAATLMGQHHYVKKILVEADGIPQYRHQSVLLDLSNRAYVFQYMHVNVTETPIIPYEVDRYYVYGSNKARVTVVGDVVGPLFPTMPVNATSLLDLPMDSAEQNMFSFAANMYLTLYMRLTNQRNRTLERDAFAHMNVLYQRQLSFMKPDGSFSLFRSDWNQSASSVWLTSFCAKILQEASFNEWENYIYIDPDLISMAVSWILEHQTPEGAFYEVTWSPDRNANSSISVNDSIILQRNVTLTAQVVITLESVKSLKDIGFREGLSARVAQAQRNGILWLEKNLKLLEEYGSPYSLALVAYALTFSKAPSSEHAYRLLKRKQRSEGGLVYWGIEPVPQPPFKMENQKPFLLPRLPYKYDSNNIAATAYALLTCMDHQDNNEPIVMWLNAQRLKDGGWASTQDTYIALRALIEYTNRKRLRDVSALSVAVDAVALHGHTRTLTLRNDNLALMHSIEIPEAWGTVKVTARGAGYALLQLSVQYNVDVPRFQTPPPLRAFELRTQASFYGRNQSHVDYRSCASWTLVSESVRSGMAVLEVGVPTGYMVQQQRLDAYVLSRAVPTLQRAKYQPDKILFYFDYLDQEPTCINFTIERWFPVANMSRYLPIRVYDFYAPERFNETIFDALPTYLLNICEVCGSSQCPYCAIYNAAARPAASAVLLALAAALLARLATTLRQTH</sequence>
<dbReference type="Gene3D" id="2.20.130.20">
    <property type="match status" value="1"/>
</dbReference>
<dbReference type="InterPro" id="IPR008930">
    <property type="entry name" value="Terpenoid_cyclase/PrenylTrfase"/>
</dbReference>
<dbReference type="Pfam" id="PF07678">
    <property type="entry name" value="TED_complement"/>
    <property type="match status" value="1"/>
</dbReference>
<evidence type="ECO:0000256" key="2">
    <source>
        <dbReference type="PROSITE-ProRule" id="PRU00124"/>
    </source>
</evidence>
<feature type="domain" description="Alpha-macroglobulin receptor-binding" evidence="7">
    <location>
        <begin position="1660"/>
        <end position="1751"/>
    </location>
</feature>
<dbReference type="CDD" id="cd00112">
    <property type="entry name" value="LDLa"/>
    <property type="match status" value="1"/>
</dbReference>
<comment type="caution">
    <text evidence="8">The sequence shown here is derived from an EMBL/GenBank/DDBJ whole genome shotgun (WGS) entry which is preliminary data.</text>
</comment>
<dbReference type="Proteomes" id="UP001314205">
    <property type="component" value="Unassembled WGS sequence"/>
</dbReference>
<dbReference type="GO" id="GO:0005615">
    <property type="term" value="C:extracellular space"/>
    <property type="evidence" value="ECO:0007669"/>
    <property type="project" value="InterPro"/>
</dbReference>
<dbReference type="InterPro" id="IPR036595">
    <property type="entry name" value="A-macroglobulin_rcpt-bd_sf"/>
</dbReference>
<name>A0AAV1KQ74_9NEOP</name>
<feature type="disulfide bond" evidence="2">
    <location>
        <begin position="928"/>
        <end position="946"/>
    </location>
</feature>
<evidence type="ECO:0000313" key="8">
    <source>
        <dbReference type="EMBL" id="CAK1584910.1"/>
    </source>
</evidence>
<proteinExistence type="predicted"/>
<dbReference type="SMART" id="SM01360">
    <property type="entry name" value="A2M"/>
    <property type="match status" value="1"/>
</dbReference>
<feature type="region of interest" description="Disordered" evidence="3">
    <location>
        <begin position="24"/>
        <end position="119"/>
    </location>
</feature>
<dbReference type="SMART" id="SM01359">
    <property type="entry name" value="A2M_N_2"/>
    <property type="match status" value="1"/>
</dbReference>
<dbReference type="InterPro" id="IPR041555">
    <property type="entry name" value="MG3"/>
</dbReference>
<dbReference type="Gene3D" id="2.60.40.2950">
    <property type="match status" value="1"/>
</dbReference>
<dbReference type="EMBL" id="CAVLGL010000068">
    <property type="protein sequence ID" value="CAK1584910.1"/>
    <property type="molecule type" value="Genomic_DNA"/>
</dbReference>
<dbReference type="SMART" id="SM01361">
    <property type="entry name" value="A2M_recep"/>
    <property type="match status" value="1"/>
</dbReference>
<dbReference type="Gene3D" id="1.50.10.20">
    <property type="match status" value="1"/>
</dbReference>
<dbReference type="InterPro" id="IPR011625">
    <property type="entry name" value="A2M_N_BRD"/>
</dbReference>
<feature type="compositionally biased region" description="Polar residues" evidence="3">
    <location>
        <begin position="62"/>
        <end position="86"/>
    </location>
</feature>
<dbReference type="InterPro" id="IPR001599">
    <property type="entry name" value="Macroglobln_a2"/>
</dbReference>
<accession>A0AAV1KQ74</accession>
<dbReference type="Gene3D" id="6.20.50.160">
    <property type="match status" value="1"/>
</dbReference>
<keyword evidence="4" id="KW-0732">Signal</keyword>
<dbReference type="SUPFAM" id="SSF49410">
    <property type="entry name" value="Alpha-macroglobulin receptor domain"/>
    <property type="match status" value="1"/>
</dbReference>
<evidence type="ECO:0008006" key="10">
    <source>
        <dbReference type="Google" id="ProtNLM"/>
    </source>
</evidence>
<dbReference type="InterPro" id="IPR002890">
    <property type="entry name" value="MG2"/>
</dbReference>
<dbReference type="InterPro" id="IPR047565">
    <property type="entry name" value="Alpha-macroglob_thiol-ester_cl"/>
</dbReference>
<feature type="signal peptide" evidence="4">
    <location>
        <begin position="1"/>
        <end position="19"/>
    </location>
</feature>
<evidence type="ECO:0000256" key="1">
    <source>
        <dbReference type="ARBA" id="ARBA00023157"/>
    </source>
</evidence>
<comment type="caution">
    <text evidence="2">Lacks conserved residue(s) required for the propagation of feature annotation.</text>
</comment>
<dbReference type="Gene3D" id="2.60.40.10">
    <property type="entry name" value="Immunoglobulins"/>
    <property type="match status" value="1"/>
</dbReference>